<accession>A0A1H9M0W0</accession>
<evidence type="ECO:0000313" key="3">
    <source>
        <dbReference type="Proteomes" id="UP000198504"/>
    </source>
</evidence>
<dbReference type="InterPro" id="IPR053228">
    <property type="entry name" value="Stereospecific_Lipase"/>
</dbReference>
<name>A0A1H9M0W0_9ACTN</name>
<gene>
    <name evidence="2" type="ORF">SAMN05421756_109204</name>
</gene>
<dbReference type="PANTHER" id="PTHR37574:SF1">
    <property type="entry name" value="LIPASE B"/>
    <property type="match status" value="1"/>
</dbReference>
<sequence length="264" mass="26266">MARPFDALSPQRRRLVVGLLVGVGALVLALVATTVVRGLTRGGPVPQDQPGPVLLVPGYGGRTASLDPLAAVLRAEGRDVTVVSLLGDGTGDLDAQAAHLADVADDVLRTSGAPSVDVVGYSAGGVVVRLWVRDHGGGEQARRVLTLGSPQHGTSVAALGAQVAGGCPTACEQLLPDSALLRRLNAGDETPAGPEWATVRSGADQVVTPTGSAALAGALNVLVQDVCPTATTSHYALPADPVVAATVRSTLGAGPPAAPATGCG</sequence>
<dbReference type="GO" id="GO:0003824">
    <property type="term" value="F:catalytic activity"/>
    <property type="evidence" value="ECO:0007669"/>
    <property type="project" value="UniProtKB-ARBA"/>
</dbReference>
<reference evidence="3" key="1">
    <citation type="submission" date="2016-10" db="EMBL/GenBank/DDBJ databases">
        <authorList>
            <person name="Varghese N."/>
            <person name="Submissions S."/>
        </authorList>
    </citation>
    <scope>NUCLEOTIDE SEQUENCE [LARGE SCALE GENOMIC DNA]</scope>
    <source>
        <strain evidence="3">CGMCC 4.6856</strain>
    </source>
</reference>
<protein>
    <recommendedName>
        <fullName evidence="1">AB hydrolase-1 domain-containing protein</fullName>
    </recommendedName>
</protein>
<dbReference type="AlphaFoldDB" id="A0A1H9M0W0"/>
<dbReference type="RefSeq" id="WP_091184969.1">
    <property type="nucleotide sequence ID" value="NZ_FOFA01000009.1"/>
</dbReference>
<dbReference type="SUPFAM" id="SSF53474">
    <property type="entry name" value="alpha/beta-Hydrolases"/>
    <property type="match status" value="1"/>
</dbReference>
<dbReference type="Pfam" id="PF00561">
    <property type="entry name" value="Abhydrolase_1"/>
    <property type="match status" value="1"/>
</dbReference>
<dbReference type="Gene3D" id="3.40.50.1820">
    <property type="entry name" value="alpha/beta hydrolase"/>
    <property type="match status" value="1"/>
</dbReference>
<dbReference type="Proteomes" id="UP000198504">
    <property type="component" value="Unassembled WGS sequence"/>
</dbReference>
<evidence type="ECO:0000259" key="1">
    <source>
        <dbReference type="Pfam" id="PF00561"/>
    </source>
</evidence>
<dbReference type="InterPro" id="IPR000073">
    <property type="entry name" value="AB_hydrolase_1"/>
</dbReference>
<proteinExistence type="predicted"/>
<organism evidence="2 3">
    <name type="scientific">Microlunatus flavus</name>
    <dbReference type="NCBI Taxonomy" id="1036181"/>
    <lineage>
        <taxon>Bacteria</taxon>
        <taxon>Bacillati</taxon>
        <taxon>Actinomycetota</taxon>
        <taxon>Actinomycetes</taxon>
        <taxon>Propionibacteriales</taxon>
        <taxon>Propionibacteriaceae</taxon>
        <taxon>Microlunatus</taxon>
    </lineage>
</organism>
<evidence type="ECO:0000313" key="2">
    <source>
        <dbReference type="EMBL" id="SER17271.1"/>
    </source>
</evidence>
<dbReference type="STRING" id="1036181.SAMN05421756_109204"/>
<dbReference type="EMBL" id="FOFA01000009">
    <property type="protein sequence ID" value="SER17271.1"/>
    <property type="molecule type" value="Genomic_DNA"/>
</dbReference>
<keyword evidence="3" id="KW-1185">Reference proteome</keyword>
<dbReference type="OrthoDB" id="8871309at2"/>
<dbReference type="PANTHER" id="PTHR37574">
    <property type="entry name" value="LIPASE B"/>
    <property type="match status" value="1"/>
</dbReference>
<dbReference type="InterPro" id="IPR029058">
    <property type="entry name" value="AB_hydrolase_fold"/>
</dbReference>
<feature type="domain" description="AB hydrolase-1" evidence="1">
    <location>
        <begin position="52"/>
        <end position="154"/>
    </location>
</feature>